<dbReference type="InterPro" id="IPR006702">
    <property type="entry name" value="CASP_dom"/>
</dbReference>
<dbReference type="Proteomes" id="UP001327560">
    <property type="component" value="Chromosome 9"/>
</dbReference>
<dbReference type="PANTHER" id="PTHR36488:SF8">
    <property type="entry name" value="CASP-LIKE PROTEIN 1U1"/>
    <property type="match status" value="1"/>
</dbReference>
<evidence type="ECO:0000313" key="12">
    <source>
        <dbReference type="Proteomes" id="UP001327560"/>
    </source>
</evidence>
<keyword evidence="12" id="KW-1185">Reference proteome</keyword>
<dbReference type="AlphaFoldDB" id="A0AAQ3L5C5"/>
<keyword evidence="6 8" id="KW-1133">Transmembrane helix</keyword>
<comment type="similarity">
    <text evidence="2 8">Belongs to the Casparian strip membrane proteins (CASP) family.</text>
</comment>
<feature type="domain" description="Casparian strip membrane protein" evidence="10">
    <location>
        <begin position="43"/>
        <end position="203"/>
    </location>
</feature>
<dbReference type="GO" id="GO:0005886">
    <property type="term" value="C:plasma membrane"/>
    <property type="evidence" value="ECO:0007669"/>
    <property type="project" value="UniProtKB-SubCell"/>
</dbReference>
<evidence type="ECO:0000256" key="4">
    <source>
        <dbReference type="ARBA" id="ARBA00022475"/>
    </source>
</evidence>
<feature type="region of interest" description="Disordered" evidence="9">
    <location>
        <begin position="1"/>
        <end position="27"/>
    </location>
</feature>
<keyword evidence="4 8" id="KW-1003">Cell membrane</keyword>
<evidence type="ECO:0000256" key="2">
    <source>
        <dbReference type="ARBA" id="ARBA00007651"/>
    </source>
</evidence>
<dbReference type="EMBL" id="CP136898">
    <property type="protein sequence ID" value="WOL18863.1"/>
    <property type="molecule type" value="Genomic_DNA"/>
</dbReference>
<dbReference type="NCBIfam" id="TIGR01569">
    <property type="entry name" value="A_tha_TIGR01569"/>
    <property type="match status" value="1"/>
</dbReference>
<evidence type="ECO:0000256" key="1">
    <source>
        <dbReference type="ARBA" id="ARBA00004651"/>
    </source>
</evidence>
<protein>
    <recommendedName>
        <fullName evidence="8">CASP-like protein</fullName>
    </recommendedName>
</protein>
<evidence type="ECO:0000259" key="10">
    <source>
        <dbReference type="Pfam" id="PF04535"/>
    </source>
</evidence>
<keyword evidence="5 8" id="KW-0812">Transmembrane</keyword>
<reference evidence="11 12" key="1">
    <citation type="submission" date="2023-10" db="EMBL/GenBank/DDBJ databases">
        <title>Chromosome-scale genome assembly provides insights into flower coloration mechanisms of Canna indica.</title>
        <authorList>
            <person name="Li C."/>
        </authorList>
    </citation>
    <scope>NUCLEOTIDE SEQUENCE [LARGE SCALE GENOMIC DNA]</scope>
    <source>
        <tissue evidence="11">Flower</tissue>
    </source>
</reference>
<comment type="subunit">
    <text evidence="3 8">Homodimer and heterodimers.</text>
</comment>
<evidence type="ECO:0000256" key="7">
    <source>
        <dbReference type="ARBA" id="ARBA00023136"/>
    </source>
</evidence>
<feature type="transmembrane region" description="Helical" evidence="8">
    <location>
        <begin position="134"/>
        <end position="160"/>
    </location>
</feature>
<dbReference type="InterPro" id="IPR006459">
    <property type="entry name" value="CASP/CASPL"/>
</dbReference>
<dbReference type="Pfam" id="PF04535">
    <property type="entry name" value="CASP_dom"/>
    <property type="match status" value="1"/>
</dbReference>
<organism evidence="11 12">
    <name type="scientific">Canna indica</name>
    <name type="common">Indian-shot</name>
    <dbReference type="NCBI Taxonomy" id="4628"/>
    <lineage>
        <taxon>Eukaryota</taxon>
        <taxon>Viridiplantae</taxon>
        <taxon>Streptophyta</taxon>
        <taxon>Embryophyta</taxon>
        <taxon>Tracheophyta</taxon>
        <taxon>Spermatophyta</taxon>
        <taxon>Magnoliopsida</taxon>
        <taxon>Liliopsida</taxon>
        <taxon>Zingiberales</taxon>
        <taxon>Cannaceae</taxon>
        <taxon>Canna</taxon>
    </lineage>
</organism>
<evidence type="ECO:0000313" key="11">
    <source>
        <dbReference type="EMBL" id="WOL18863.1"/>
    </source>
</evidence>
<feature type="transmembrane region" description="Helical" evidence="8">
    <location>
        <begin position="98"/>
        <end position="122"/>
    </location>
</feature>
<dbReference type="PANTHER" id="PTHR36488">
    <property type="entry name" value="CASP-LIKE PROTEIN 1U1"/>
    <property type="match status" value="1"/>
</dbReference>
<comment type="subcellular location">
    <subcellularLocation>
        <location evidence="1 8">Cell membrane</location>
        <topology evidence="1 8">Multi-pass membrane protein</topology>
    </subcellularLocation>
</comment>
<proteinExistence type="inferred from homology"/>
<feature type="transmembrane region" description="Helical" evidence="8">
    <location>
        <begin position="47"/>
        <end position="67"/>
    </location>
</feature>
<evidence type="ECO:0000256" key="8">
    <source>
        <dbReference type="RuleBase" id="RU361233"/>
    </source>
</evidence>
<accession>A0AAQ3L5C5</accession>
<evidence type="ECO:0000256" key="6">
    <source>
        <dbReference type="ARBA" id="ARBA00022989"/>
    </source>
</evidence>
<sequence length="224" mass="23623">MENQSARPAPNPTPTQAPPSHGGYDMKSTPPPVAATAAISTAQLLNYILRAAAVVLTFIAVVVMGAAKQTATEEAVDPFTGDTVTATLGKAKSTTYSAFAYFIVANVVVLAYSMISLAMSFINKTGSSGFLEMVLTMADVVVMGLLFTSNGAASAIILVAEHGQLVAEHGQQRFYWRKICNYVSGFCASVKAAIVLSMFASVAFLLLVLLRLILLHKNNAPAQC</sequence>
<dbReference type="InterPro" id="IPR044173">
    <property type="entry name" value="CASPL"/>
</dbReference>
<evidence type="ECO:0000256" key="5">
    <source>
        <dbReference type="ARBA" id="ARBA00022692"/>
    </source>
</evidence>
<evidence type="ECO:0000256" key="3">
    <source>
        <dbReference type="ARBA" id="ARBA00011489"/>
    </source>
</evidence>
<gene>
    <name evidence="11" type="ORF">Cni_G27660</name>
</gene>
<feature type="transmembrane region" description="Helical" evidence="8">
    <location>
        <begin position="192"/>
        <end position="214"/>
    </location>
</feature>
<name>A0AAQ3L5C5_9LILI</name>
<keyword evidence="7 8" id="KW-0472">Membrane</keyword>
<evidence type="ECO:0000256" key="9">
    <source>
        <dbReference type="SAM" id="MobiDB-lite"/>
    </source>
</evidence>